<dbReference type="GO" id="GO:0004795">
    <property type="term" value="F:threonine synthase activity"/>
    <property type="evidence" value="ECO:0007669"/>
    <property type="project" value="UniProtKB-UniRule"/>
</dbReference>
<dbReference type="Pfam" id="PF00291">
    <property type="entry name" value="PALP"/>
    <property type="match status" value="1"/>
</dbReference>
<dbReference type="Proteomes" id="UP000094714">
    <property type="component" value="Chromosome"/>
</dbReference>
<feature type="domain" description="Tryptophan synthase beta chain-like PALP" evidence="6">
    <location>
        <begin position="99"/>
        <end position="345"/>
    </location>
</feature>
<dbReference type="EC" id="4.2.3.1" evidence="4"/>
<evidence type="ECO:0000256" key="1">
    <source>
        <dbReference type="ARBA" id="ARBA00001933"/>
    </source>
</evidence>
<dbReference type="EMBL" id="CP017151">
    <property type="protein sequence ID" value="AOR73637.1"/>
    <property type="molecule type" value="Genomic_DNA"/>
</dbReference>
<protein>
    <recommendedName>
        <fullName evidence="4">Threonine synthase</fullName>
        <ecNumber evidence="4">4.2.3.1</ecNumber>
    </recommendedName>
</protein>
<dbReference type="PANTHER" id="PTHR43515">
    <property type="entry name" value="THREONINE SYNTHASE-LIKE 1"/>
    <property type="match status" value="1"/>
</dbReference>
<evidence type="ECO:0000313" key="9">
    <source>
        <dbReference type="Proteomes" id="UP000094714"/>
    </source>
</evidence>
<organism evidence="8 9">
    <name type="scientific">Limosilactobacillus fermentum</name>
    <name type="common">Lactobacillus fermentum</name>
    <dbReference type="NCBI Taxonomy" id="1613"/>
    <lineage>
        <taxon>Bacteria</taxon>
        <taxon>Bacillati</taxon>
        <taxon>Bacillota</taxon>
        <taxon>Bacilli</taxon>
        <taxon>Lactobacillales</taxon>
        <taxon>Lactobacillaceae</taxon>
        <taxon>Limosilactobacillus</taxon>
    </lineage>
</organism>
<dbReference type="RefSeq" id="WP_069775616.1">
    <property type="nucleotide sequence ID" value="NZ_CALYNG010000019.1"/>
</dbReference>
<reference evidence="8 9" key="1">
    <citation type="submission" date="2016-09" db="EMBL/GenBank/DDBJ databases">
        <title>Genome Sequence of the Lactobacillus fermentum strain NCC2970 (CNCM I-5068).</title>
        <authorList>
            <person name="Barretto C."/>
            <person name="Ngom-Bru C."/>
            <person name="Genevaz A."/>
            <person name="Fournier C."/>
            <person name="Moine D."/>
            <person name="Kassam M."/>
            <person name="Iltis A."/>
            <person name="Sagory-Zalkind P."/>
            <person name="Faucherand G."/>
            <person name="Descombes P."/>
            <person name="Duboux S."/>
        </authorList>
    </citation>
    <scope>NUCLEOTIDE SEQUENCE [LARGE SCALE GENOMIC DNA]</scope>
    <source>
        <strain evidence="8 9">NCC2970</strain>
    </source>
</reference>
<dbReference type="InterPro" id="IPR036052">
    <property type="entry name" value="TrpB-like_PALP_sf"/>
</dbReference>
<dbReference type="Gene3D" id="3.40.50.1100">
    <property type="match status" value="2"/>
</dbReference>
<evidence type="ECO:0000313" key="8">
    <source>
        <dbReference type="EMBL" id="AOR73637.1"/>
    </source>
</evidence>
<dbReference type="InterPro" id="IPR037158">
    <property type="entry name" value="Thr_synth_N_sf"/>
</dbReference>
<keyword evidence="8" id="KW-0456">Lyase</keyword>
<feature type="domain" description="Threonine synthase N-terminal" evidence="7">
    <location>
        <begin position="2"/>
        <end position="79"/>
    </location>
</feature>
<comment type="similarity">
    <text evidence="2">Belongs to the threonine synthase family.</text>
</comment>
<evidence type="ECO:0000256" key="3">
    <source>
        <dbReference type="ARBA" id="ARBA00022898"/>
    </source>
</evidence>
<keyword evidence="3 5" id="KW-0663">Pyridoxal phosphate</keyword>
<evidence type="ECO:0000256" key="4">
    <source>
        <dbReference type="NCBIfam" id="TIGR00260"/>
    </source>
</evidence>
<evidence type="ECO:0000256" key="2">
    <source>
        <dbReference type="ARBA" id="ARBA00005517"/>
    </source>
</evidence>
<dbReference type="Pfam" id="PF24857">
    <property type="entry name" value="THR4_C"/>
    <property type="match status" value="1"/>
</dbReference>
<dbReference type="PATRIC" id="fig|1613.112.peg.167"/>
<gene>
    <name evidence="8" type="ORF">LACFE_CDS0157</name>
</gene>
<evidence type="ECO:0000259" key="7">
    <source>
        <dbReference type="Pfam" id="PF14821"/>
    </source>
</evidence>
<dbReference type="GO" id="GO:0009088">
    <property type="term" value="P:threonine biosynthetic process"/>
    <property type="evidence" value="ECO:0007669"/>
    <property type="project" value="UniProtKB-UniRule"/>
</dbReference>
<dbReference type="InterPro" id="IPR001926">
    <property type="entry name" value="TrpB-like_PALP"/>
</dbReference>
<dbReference type="AlphaFoldDB" id="A0A1D7ZUV7"/>
<dbReference type="GO" id="GO:0005737">
    <property type="term" value="C:cytoplasm"/>
    <property type="evidence" value="ECO:0007669"/>
    <property type="project" value="TreeGrafter"/>
</dbReference>
<evidence type="ECO:0000259" key="6">
    <source>
        <dbReference type="Pfam" id="PF00291"/>
    </source>
</evidence>
<evidence type="ECO:0000256" key="5">
    <source>
        <dbReference type="PIRSR" id="PIRSR604450-51"/>
    </source>
</evidence>
<comment type="cofactor">
    <cofactor evidence="1 5">
        <name>pyridoxal 5'-phosphate</name>
        <dbReference type="ChEBI" id="CHEBI:597326"/>
    </cofactor>
</comment>
<dbReference type="Gene3D" id="3.90.1380.10">
    <property type="entry name" value="Threonine synthase, N-terminal domain"/>
    <property type="match status" value="1"/>
</dbReference>
<dbReference type="Pfam" id="PF14821">
    <property type="entry name" value="Thr_synth_N"/>
    <property type="match status" value="1"/>
</dbReference>
<feature type="modified residue" description="N6-(pyridoxal phosphate)lysine" evidence="5">
    <location>
        <position position="112"/>
    </location>
</feature>
<dbReference type="InterPro" id="IPR029144">
    <property type="entry name" value="Thr_synth_N"/>
</dbReference>
<accession>A0A1D7ZUV7</accession>
<dbReference type="SUPFAM" id="SSF53686">
    <property type="entry name" value="Tryptophan synthase beta subunit-like PLP-dependent enzymes"/>
    <property type="match status" value="1"/>
</dbReference>
<dbReference type="NCBIfam" id="TIGR00260">
    <property type="entry name" value="thrC"/>
    <property type="match status" value="1"/>
</dbReference>
<sequence>MQYRSTRDQAAKQMTAPEAILQGLAPDGGLFVPQSFPQPDYDLGALVNAPYQEVATTIWGWFFDDFSLASRQAIVRGAYGEQWDDSQIAPLSERVAGNYYLELFHGPTLAFKDVALQALPRLMKEAVTVTGDDKQIIILTATSGDTGSAAMRGFSDVTGTQVVVFYPDGGVSPVQLRQMLAMKGDNLAAVAVAGNFDDAQTEVKKIFNDQEFAARLAQAGDRFSSANSMNIGRLIPQLTYYFTAYGQLVKRGEVELGAPVNFAVPTGNFGDILAGYYAKKLGLPINKLLCASNQNRVLTDFFATGHYDRRRPFHLTTAPAMDILVSSNLERLLFDLYDQEAGAVASLMKELNQTGEYQVTDEVLKRLHQDFVADWASEEEISEEIRRIYLAADYVIDPHTAVGSVVAHRYQERTGDNTPMVVVATASPYKFAETVYPAVTGKETAARRLQAIQGLNEFLGEELSPGVKALFEGDQRSEQRVEPSEMAQLIEKRLGLTSEQKE</sequence>
<proteinExistence type="inferred from homology"/>
<name>A0A1D7ZUV7_LIMFE</name>
<dbReference type="PANTHER" id="PTHR43515:SF1">
    <property type="entry name" value="THREONINE SYNTHASE-LIKE 1"/>
    <property type="match status" value="1"/>
</dbReference>
<dbReference type="InterPro" id="IPR004450">
    <property type="entry name" value="Thr_synthase-like"/>
</dbReference>